<reference evidence="1" key="1">
    <citation type="journal article" date="2021" name="New Phytol.">
        <title>Evolutionary innovations through gain and loss of genes in the ectomycorrhizal Boletales.</title>
        <authorList>
            <person name="Wu G."/>
            <person name="Miyauchi S."/>
            <person name="Morin E."/>
            <person name="Kuo A."/>
            <person name="Drula E."/>
            <person name="Varga T."/>
            <person name="Kohler A."/>
            <person name="Feng B."/>
            <person name="Cao Y."/>
            <person name="Lipzen A."/>
            <person name="Daum C."/>
            <person name="Hundley H."/>
            <person name="Pangilinan J."/>
            <person name="Johnson J."/>
            <person name="Barry K."/>
            <person name="LaButti K."/>
            <person name="Ng V."/>
            <person name="Ahrendt S."/>
            <person name="Min B."/>
            <person name="Choi I.G."/>
            <person name="Park H."/>
            <person name="Plett J.M."/>
            <person name="Magnuson J."/>
            <person name="Spatafora J.W."/>
            <person name="Nagy L.G."/>
            <person name="Henrissat B."/>
            <person name="Grigoriev I.V."/>
            <person name="Yang Z.L."/>
            <person name="Xu J."/>
            <person name="Martin F.M."/>
        </authorList>
    </citation>
    <scope>NUCLEOTIDE SEQUENCE</scope>
    <source>
        <strain evidence="1">KUC20120723A-06</strain>
    </source>
</reference>
<organism evidence="1 2">
    <name type="scientific">Leucogyrophana mollusca</name>
    <dbReference type="NCBI Taxonomy" id="85980"/>
    <lineage>
        <taxon>Eukaryota</taxon>
        <taxon>Fungi</taxon>
        <taxon>Dikarya</taxon>
        <taxon>Basidiomycota</taxon>
        <taxon>Agaricomycotina</taxon>
        <taxon>Agaricomycetes</taxon>
        <taxon>Agaricomycetidae</taxon>
        <taxon>Boletales</taxon>
        <taxon>Boletales incertae sedis</taxon>
        <taxon>Leucogyrophana</taxon>
    </lineage>
</organism>
<dbReference type="Proteomes" id="UP000790709">
    <property type="component" value="Unassembled WGS sequence"/>
</dbReference>
<evidence type="ECO:0000313" key="1">
    <source>
        <dbReference type="EMBL" id="KAH7920911.1"/>
    </source>
</evidence>
<proteinExistence type="predicted"/>
<evidence type="ECO:0000313" key="2">
    <source>
        <dbReference type="Proteomes" id="UP000790709"/>
    </source>
</evidence>
<comment type="caution">
    <text evidence="1">The sequence shown here is derived from an EMBL/GenBank/DDBJ whole genome shotgun (WGS) entry which is preliminary data.</text>
</comment>
<dbReference type="EMBL" id="MU266552">
    <property type="protein sequence ID" value="KAH7920911.1"/>
    <property type="molecule type" value="Genomic_DNA"/>
</dbReference>
<name>A0ACB8B6Y8_9AGAM</name>
<accession>A0ACB8B6Y8</accession>
<sequence length="324" mass="35364">MKVDLNPTIDFIAGTVAGIAGLLVSHPFDTVKVRFQNPDTSAKYRSTFHALVTIAREERFRGLYKGVTSPLVTCAFMNGLVFASYKFFTRVQLGDENAIPTLAQVALAGTCCGVVSSVITTPTELIKIRQQNVLVENPGISTLGVALNIYRQRGIRGLYRGFGATILRDTGYGAYFLAYEATCRYFATPIGHPDPTNLLSARDSDATSIPWPALIVAGGVAGVIGWLATFPLDVVKTRIQSSDYTPSENRQTLPLRLPLNGTDATVSRFPDNPYRTTVSTIINSYRAEGFGVFFRGLAPTLIRAIPTNMTTFGVYEYAVYFLSK</sequence>
<protein>
    <submittedName>
        <fullName evidence="1">Carnitine/acyl carnitine carrier</fullName>
    </submittedName>
</protein>
<gene>
    <name evidence="1" type="ORF">BV22DRAFT_1039275</name>
</gene>
<keyword evidence="2" id="KW-1185">Reference proteome</keyword>